<feature type="signal peptide" evidence="5">
    <location>
        <begin position="1"/>
        <end position="18"/>
    </location>
</feature>
<dbReference type="SUPFAM" id="SSF53187">
    <property type="entry name" value="Zn-dependent exopeptidases"/>
    <property type="match status" value="1"/>
</dbReference>
<proteinExistence type="inferred from homology"/>
<evidence type="ECO:0000256" key="1">
    <source>
        <dbReference type="ARBA" id="ARBA00001947"/>
    </source>
</evidence>
<dbReference type="PANTHER" id="PTHR11705">
    <property type="entry name" value="PROTEASE FAMILY M14 CARBOXYPEPTIDASE A,B"/>
    <property type="match status" value="1"/>
</dbReference>
<evidence type="ECO:0000313" key="8">
    <source>
        <dbReference type="Proteomes" id="UP001497512"/>
    </source>
</evidence>
<name>A0ABP0UTP4_9BRYO</name>
<feature type="domain" description="Peptidase M14" evidence="6">
    <location>
        <begin position="51"/>
        <end position="351"/>
    </location>
</feature>
<reference evidence="7" key="1">
    <citation type="submission" date="2024-02" db="EMBL/GenBank/DDBJ databases">
        <authorList>
            <consortium name="ELIXIR-Norway"/>
            <consortium name="Elixir Norway"/>
        </authorList>
    </citation>
    <scope>NUCLEOTIDE SEQUENCE</scope>
</reference>
<comment type="similarity">
    <text evidence="2 3">Belongs to the peptidase M14 family.</text>
</comment>
<gene>
    <name evidence="7" type="ORF">CSSPTR1EN2_LOCUS19925</name>
</gene>
<evidence type="ECO:0000313" key="7">
    <source>
        <dbReference type="EMBL" id="CAK9229822.1"/>
    </source>
</evidence>
<protein>
    <recommendedName>
        <fullName evidence="6">Peptidase M14 domain-containing protein</fullName>
    </recommendedName>
</protein>
<dbReference type="Proteomes" id="UP001497512">
    <property type="component" value="Chromosome 6"/>
</dbReference>
<keyword evidence="4" id="KW-0472">Membrane</keyword>
<dbReference type="InterPro" id="IPR034269">
    <property type="entry name" value="At5g42320_M14_CPD"/>
</dbReference>
<evidence type="ECO:0000256" key="3">
    <source>
        <dbReference type="PROSITE-ProRule" id="PRU01379"/>
    </source>
</evidence>
<dbReference type="PANTHER" id="PTHR11705:SF119">
    <property type="entry name" value="OS02G0119300 PROTEIN"/>
    <property type="match status" value="1"/>
</dbReference>
<dbReference type="EMBL" id="OZ019898">
    <property type="protein sequence ID" value="CAK9229822.1"/>
    <property type="molecule type" value="Genomic_DNA"/>
</dbReference>
<keyword evidence="4" id="KW-1133">Transmembrane helix</keyword>
<dbReference type="InterPro" id="IPR000834">
    <property type="entry name" value="Peptidase_M14"/>
</dbReference>
<organism evidence="7 8">
    <name type="scientific">Sphagnum troendelagicum</name>
    <dbReference type="NCBI Taxonomy" id="128251"/>
    <lineage>
        <taxon>Eukaryota</taxon>
        <taxon>Viridiplantae</taxon>
        <taxon>Streptophyta</taxon>
        <taxon>Embryophyta</taxon>
        <taxon>Bryophyta</taxon>
        <taxon>Sphagnophytina</taxon>
        <taxon>Sphagnopsida</taxon>
        <taxon>Sphagnales</taxon>
        <taxon>Sphagnaceae</taxon>
        <taxon>Sphagnum</taxon>
    </lineage>
</organism>
<dbReference type="Gene3D" id="3.40.630.10">
    <property type="entry name" value="Zn peptidases"/>
    <property type="match status" value="1"/>
</dbReference>
<feature type="transmembrane region" description="Helical" evidence="4">
    <location>
        <begin position="436"/>
        <end position="456"/>
    </location>
</feature>
<evidence type="ECO:0000256" key="2">
    <source>
        <dbReference type="ARBA" id="ARBA00005988"/>
    </source>
</evidence>
<evidence type="ECO:0000259" key="6">
    <source>
        <dbReference type="PROSITE" id="PS52035"/>
    </source>
</evidence>
<dbReference type="Pfam" id="PF00246">
    <property type="entry name" value="Peptidase_M14"/>
    <property type="match status" value="1"/>
</dbReference>
<keyword evidence="5" id="KW-0732">Signal</keyword>
<accession>A0ABP0UTP4</accession>
<keyword evidence="8" id="KW-1185">Reference proteome</keyword>
<dbReference type="PROSITE" id="PS52035">
    <property type="entry name" value="PEPTIDASE_M14"/>
    <property type="match status" value="1"/>
</dbReference>
<keyword evidence="4" id="KW-0812">Transmembrane</keyword>
<dbReference type="SMART" id="SM00631">
    <property type="entry name" value="Zn_pept"/>
    <property type="match status" value="1"/>
</dbReference>
<evidence type="ECO:0000256" key="5">
    <source>
        <dbReference type="SAM" id="SignalP"/>
    </source>
</evidence>
<feature type="chain" id="PRO_5045667551" description="Peptidase M14 domain-containing protein" evidence="5">
    <location>
        <begin position="19"/>
        <end position="469"/>
    </location>
</feature>
<comment type="cofactor">
    <cofactor evidence="1">
        <name>Zn(2+)</name>
        <dbReference type="ChEBI" id="CHEBI:29105"/>
    </cofactor>
</comment>
<feature type="active site" description="Proton donor/acceptor" evidence="3">
    <location>
        <position position="320"/>
    </location>
</feature>
<sequence>MEKKLLLILLLFLPFALASSPAELRLLRGNIVNKRENEKKRANVTLPDYHLYHTMASLLQQVKNIVDRHPSIMQMEIVRSEVDGYSTEMSVVTVSPGGWSVSEMKEESAASEKLRLLLDFGGHARELVTSEVALRLLQMLGGEHDLSKVAGAAVVARLLPHSIIKIVPMENTNGRRRVEAGHLCERKNGRGVDTNRNWDVDWGKKEKDYDPHEEYPGTSAFSEPETRILLQLAKSFNPHVWVNVHSGMEALFMPYDHKAMLPLDQGAAAMQKLLQTLNGQHCSGKCVVGSGGTSVGYLSHGTGTDYMYDSLKVPIALTFEIFGDFSAPNEDCFRMFNPITPAQLESVISKWAPIFFSLLCHLPETLMSMPMRTVKAPWRVNSSSSYTIQDPRLLKQIISLKSHTNHPRSPHVWYGMDALAEGKSLPAVDLQTSTQLYFIFTLMLFLLSCFRCSRFYKRLFKVLQFRSNT</sequence>
<evidence type="ECO:0000256" key="4">
    <source>
        <dbReference type="SAM" id="Phobius"/>
    </source>
</evidence>
<dbReference type="CDD" id="cd06227">
    <property type="entry name" value="M14-CPA-like"/>
    <property type="match status" value="1"/>
</dbReference>